<protein>
    <submittedName>
        <fullName evidence="3">Aspartate-semialdehyde dehydrogenase</fullName>
    </submittedName>
</protein>
<proteinExistence type="inferred from homology"/>
<dbReference type="InterPro" id="IPR000534">
    <property type="entry name" value="Semialdehyde_DH_NAD-bd"/>
</dbReference>
<dbReference type="InterPro" id="IPR012280">
    <property type="entry name" value="Semialdhyde_DH_dimer_dom"/>
</dbReference>
<dbReference type="RefSeq" id="WP_142949286.1">
    <property type="nucleotide sequence ID" value="NZ_ARXR01000036.1"/>
</dbReference>
<gene>
    <name evidence="3" type="ORF">ISO4_02887</name>
</gene>
<dbReference type="GeneID" id="99766777"/>
<comment type="caution">
    <text evidence="3">The sequence shown here is derived from an EMBL/GenBank/DDBJ whole genome shotgun (WGS) entry which is preliminary data.</text>
</comment>
<feature type="domain" description="Semialdehyde dehydrogenase NAD-binding" evidence="2">
    <location>
        <begin position="4"/>
        <end position="119"/>
    </location>
</feature>
<evidence type="ECO:0000256" key="1">
    <source>
        <dbReference type="ARBA" id="ARBA00010584"/>
    </source>
</evidence>
<dbReference type="SUPFAM" id="SSF55347">
    <property type="entry name" value="Glyceraldehyde-3-phosphate dehydrogenase-like, C-terminal domain"/>
    <property type="match status" value="1"/>
</dbReference>
<dbReference type="NCBIfam" id="NF005957">
    <property type="entry name" value="PRK08040.1"/>
    <property type="match status" value="1"/>
</dbReference>
<dbReference type="SUPFAM" id="SSF51735">
    <property type="entry name" value="NAD(P)-binding Rossmann-fold domains"/>
    <property type="match status" value="1"/>
</dbReference>
<sequence>MSIDLALVGATGLVGEAILEQLAHRDLPVGELFVLASENSEGKSLRVGKKSLQVRKAEDFDFSRVQLAVFAAGAAVSQELAPRAADAGALVLDLSPAFRYEPDVPLLVAGVNDEQLGAARERNIVAAADAATVQLLLALKPLMALGDLTRVTVTQMQSASSSGRVGVERLARQSARLLNGLEASEGPESQYAFNMLPMAGRRQDNGYTSEELKLMLEARRVLGQPQLAVDVSCVQVPVFHGLSQTVVVQGTMPITLAQAEACWQDAPGLQMDADDEADGASPVRQIRADLGVRIARVREDIDGQGDLSFWTVADNIKTGAAYNAVLLVEKLLKDYL</sequence>
<dbReference type="Proteomes" id="UP000644441">
    <property type="component" value="Unassembled WGS sequence"/>
</dbReference>
<dbReference type="CDD" id="cd18129">
    <property type="entry name" value="ASADH_C_USG1_like"/>
    <property type="match status" value="1"/>
</dbReference>
<dbReference type="InterPro" id="IPR036291">
    <property type="entry name" value="NAD(P)-bd_dom_sf"/>
</dbReference>
<dbReference type="NCBIfam" id="NF011456">
    <property type="entry name" value="PRK14874.1"/>
    <property type="match status" value="1"/>
</dbReference>
<comment type="similarity">
    <text evidence="1">Belongs to the aspartate-semialdehyde dehydrogenase family.</text>
</comment>
<dbReference type="Gene3D" id="3.40.50.720">
    <property type="entry name" value="NAD(P)-binding Rossmann-like Domain"/>
    <property type="match status" value="1"/>
</dbReference>
<dbReference type="CDD" id="cd17894">
    <property type="entry name" value="ASADH_USG1_N"/>
    <property type="match status" value="1"/>
</dbReference>
<evidence type="ECO:0000313" key="4">
    <source>
        <dbReference type="Proteomes" id="UP000644441"/>
    </source>
</evidence>
<accession>A0ABS0AJR7</accession>
<dbReference type="PANTHER" id="PTHR46278">
    <property type="entry name" value="DEHYDROGENASE, PUTATIVE-RELATED"/>
    <property type="match status" value="1"/>
</dbReference>
<dbReference type="Pfam" id="PF02774">
    <property type="entry name" value="Semialdhyde_dhC"/>
    <property type="match status" value="1"/>
</dbReference>
<dbReference type="SMART" id="SM00859">
    <property type="entry name" value="Semialdhyde_dh"/>
    <property type="match status" value="1"/>
</dbReference>
<dbReference type="Gene3D" id="3.30.360.10">
    <property type="entry name" value="Dihydrodipicolinate Reductase, domain 2"/>
    <property type="match status" value="1"/>
</dbReference>
<reference evidence="3 4" key="1">
    <citation type="submission" date="2012-09" db="EMBL/GenBank/DDBJ databases">
        <title>Genome Sequence of alkane-degrading Bacterium Alcanivorax venustensis ISO4.</title>
        <authorList>
            <person name="Lai Q."/>
            <person name="Shao Z."/>
        </authorList>
    </citation>
    <scope>NUCLEOTIDE SEQUENCE [LARGE SCALE GENOMIC DNA]</scope>
    <source>
        <strain evidence="3 4">ISO4</strain>
    </source>
</reference>
<evidence type="ECO:0000259" key="2">
    <source>
        <dbReference type="SMART" id="SM00859"/>
    </source>
</evidence>
<dbReference type="PIRSF" id="PIRSF000148">
    <property type="entry name" value="ASA_dh"/>
    <property type="match status" value="1"/>
</dbReference>
<name>A0ABS0AJR7_9GAMM</name>
<dbReference type="PANTHER" id="PTHR46278:SF2">
    <property type="entry name" value="ASPARTATE-SEMIALDEHYDE DEHYDROGENASE"/>
    <property type="match status" value="1"/>
</dbReference>
<keyword evidence="4" id="KW-1185">Reference proteome</keyword>
<dbReference type="EMBL" id="ARXR01000036">
    <property type="protein sequence ID" value="MBF5054285.1"/>
    <property type="molecule type" value="Genomic_DNA"/>
</dbReference>
<organism evidence="3 4">
    <name type="scientific">Alloalcanivorax venustensis ISO4</name>
    <dbReference type="NCBI Taxonomy" id="1177184"/>
    <lineage>
        <taxon>Bacteria</taxon>
        <taxon>Pseudomonadati</taxon>
        <taxon>Pseudomonadota</taxon>
        <taxon>Gammaproteobacteria</taxon>
        <taxon>Oceanospirillales</taxon>
        <taxon>Alcanivoracaceae</taxon>
        <taxon>Alloalcanivorax</taxon>
    </lineage>
</organism>
<evidence type="ECO:0000313" key="3">
    <source>
        <dbReference type="EMBL" id="MBF5054285.1"/>
    </source>
</evidence>
<dbReference type="Pfam" id="PF01118">
    <property type="entry name" value="Semialdhyde_dh"/>
    <property type="match status" value="1"/>
</dbReference>